<keyword evidence="1" id="KW-1133">Transmembrane helix</keyword>
<dbReference type="GeneID" id="68099454"/>
<gene>
    <name evidence="2" type="ORF">C9374_007000</name>
</gene>
<organism evidence="2 3">
    <name type="scientific">Naegleria lovaniensis</name>
    <name type="common">Amoeba</name>
    <dbReference type="NCBI Taxonomy" id="51637"/>
    <lineage>
        <taxon>Eukaryota</taxon>
        <taxon>Discoba</taxon>
        <taxon>Heterolobosea</taxon>
        <taxon>Tetramitia</taxon>
        <taxon>Eutetramitia</taxon>
        <taxon>Vahlkampfiidae</taxon>
        <taxon>Naegleria</taxon>
    </lineage>
</organism>
<proteinExistence type="predicted"/>
<sequence>MTQPYVYNLANKKPGKQALLFGLSCLFSGGLIAVYKNVLGGPPETHKNLDQENVLYYRPFEEKRDIYFFNWGPLMGQAAGRPKKE</sequence>
<name>A0AA88H4J5_NAELO</name>
<keyword evidence="1" id="KW-0472">Membrane</keyword>
<keyword evidence="3" id="KW-1185">Reference proteome</keyword>
<evidence type="ECO:0000313" key="2">
    <source>
        <dbReference type="EMBL" id="KAG2393469.1"/>
    </source>
</evidence>
<dbReference type="AlphaFoldDB" id="A0AA88H4J5"/>
<feature type="transmembrane region" description="Helical" evidence="1">
    <location>
        <begin position="18"/>
        <end position="35"/>
    </location>
</feature>
<evidence type="ECO:0000256" key="1">
    <source>
        <dbReference type="SAM" id="Phobius"/>
    </source>
</evidence>
<protein>
    <submittedName>
        <fullName evidence="2">Uncharacterized protein</fullName>
    </submittedName>
</protein>
<dbReference type="RefSeq" id="XP_044555363.1">
    <property type="nucleotide sequence ID" value="XM_044696924.1"/>
</dbReference>
<dbReference type="Proteomes" id="UP000816034">
    <property type="component" value="Unassembled WGS sequence"/>
</dbReference>
<accession>A0AA88H4J5</accession>
<comment type="caution">
    <text evidence="2">The sequence shown here is derived from an EMBL/GenBank/DDBJ whole genome shotgun (WGS) entry which is preliminary data.</text>
</comment>
<keyword evidence="1" id="KW-0812">Transmembrane</keyword>
<reference evidence="2 3" key="1">
    <citation type="journal article" date="2018" name="BMC Genomics">
        <title>The genome of Naegleria lovaniensis, the basis for a comparative approach to unravel pathogenicity factors of the human pathogenic amoeba N. fowleri.</title>
        <authorList>
            <person name="Liechti N."/>
            <person name="Schurch N."/>
            <person name="Bruggmann R."/>
            <person name="Wittwer M."/>
        </authorList>
    </citation>
    <scope>NUCLEOTIDE SEQUENCE [LARGE SCALE GENOMIC DNA]</scope>
    <source>
        <strain evidence="2 3">ATCC 30569</strain>
    </source>
</reference>
<dbReference type="EMBL" id="PYSW02000002">
    <property type="protein sequence ID" value="KAG2393469.1"/>
    <property type="molecule type" value="Genomic_DNA"/>
</dbReference>
<evidence type="ECO:0000313" key="3">
    <source>
        <dbReference type="Proteomes" id="UP000816034"/>
    </source>
</evidence>